<comment type="function">
    <text evidence="6">Component of the ESCRT-I complex, a regulator of vesicular trafficking process. Required for the sorting of endocytic ubiquitinated cargos into multivesicular bodies. May be involved in cell growth and differentiation.</text>
</comment>
<evidence type="ECO:0000256" key="8">
    <source>
        <dbReference type="SAM" id="Coils"/>
    </source>
</evidence>
<evidence type="ECO:0000259" key="9">
    <source>
        <dbReference type="PROSITE" id="PS51314"/>
    </source>
</evidence>
<name>A0A2T7PHA8_POMCA</name>
<evidence type="ECO:0000313" key="10">
    <source>
        <dbReference type="EMBL" id="PVD32805.1"/>
    </source>
</evidence>
<accession>A0A2T7PHA8</accession>
<feature type="coiled-coil region" evidence="8">
    <location>
        <begin position="121"/>
        <end position="175"/>
    </location>
</feature>
<protein>
    <recommendedName>
        <fullName evidence="9">VPS37 C-terminal domain-containing protein</fullName>
    </recommendedName>
</protein>
<dbReference type="GO" id="GO:0006612">
    <property type="term" value="P:protein targeting to membrane"/>
    <property type="evidence" value="ECO:0007669"/>
    <property type="project" value="TreeGrafter"/>
</dbReference>
<evidence type="ECO:0000256" key="4">
    <source>
        <dbReference type="ARBA" id="ARBA00022753"/>
    </source>
</evidence>
<dbReference type="InterPro" id="IPR029012">
    <property type="entry name" value="Helix_hairpin_bin_sf"/>
</dbReference>
<organism evidence="10 11">
    <name type="scientific">Pomacea canaliculata</name>
    <name type="common">Golden apple snail</name>
    <dbReference type="NCBI Taxonomy" id="400727"/>
    <lineage>
        <taxon>Eukaryota</taxon>
        <taxon>Metazoa</taxon>
        <taxon>Spiralia</taxon>
        <taxon>Lophotrochozoa</taxon>
        <taxon>Mollusca</taxon>
        <taxon>Gastropoda</taxon>
        <taxon>Caenogastropoda</taxon>
        <taxon>Architaenioglossa</taxon>
        <taxon>Ampullarioidea</taxon>
        <taxon>Ampullariidae</taxon>
        <taxon>Pomacea</taxon>
    </lineage>
</organism>
<dbReference type="EMBL" id="PZQS01000004">
    <property type="protein sequence ID" value="PVD32805.1"/>
    <property type="molecule type" value="Genomic_DNA"/>
</dbReference>
<dbReference type="InterPro" id="IPR037202">
    <property type="entry name" value="ESCRT_assembly_dom"/>
</dbReference>
<dbReference type="GO" id="GO:0000813">
    <property type="term" value="C:ESCRT I complex"/>
    <property type="evidence" value="ECO:0007669"/>
    <property type="project" value="TreeGrafter"/>
</dbReference>
<evidence type="ECO:0000256" key="7">
    <source>
        <dbReference type="PROSITE-ProRule" id="PRU00646"/>
    </source>
</evidence>
<dbReference type="STRING" id="400727.A0A2T7PHA8"/>
<dbReference type="PANTHER" id="PTHR13678">
    <property type="entry name" value="VACUOLAR PROTEIN SORTING-ASSOCIATED PROTEIN 37"/>
    <property type="match status" value="1"/>
</dbReference>
<evidence type="ECO:0000256" key="1">
    <source>
        <dbReference type="ARBA" id="ARBA00004633"/>
    </source>
</evidence>
<dbReference type="GO" id="GO:0043162">
    <property type="term" value="P:ubiquitin-dependent protein catabolic process via the multivesicular body sorting pathway"/>
    <property type="evidence" value="ECO:0007669"/>
    <property type="project" value="TreeGrafter"/>
</dbReference>
<dbReference type="PANTHER" id="PTHR13678:SF27">
    <property type="entry name" value="LD45836P"/>
    <property type="match status" value="1"/>
</dbReference>
<evidence type="ECO:0000256" key="6">
    <source>
        <dbReference type="ARBA" id="ARBA00025010"/>
    </source>
</evidence>
<gene>
    <name evidence="10" type="ORF">C0Q70_08251</name>
</gene>
<dbReference type="SUPFAM" id="SSF140111">
    <property type="entry name" value="Endosomal sorting complex assembly domain"/>
    <property type="match status" value="1"/>
</dbReference>
<feature type="domain" description="VPS37 C-terminal" evidence="9">
    <location>
        <begin position="139"/>
        <end position="228"/>
    </location>
</feature>
<keyword evidence="4" id="KW-0967">Endosome</keyword>
<sequence>MFDVDGVAGGFNYSTGTSMYGIYNNQYSNINYHGPSSPYGHGLASSSGGPSPMQQIDETAAVALLQHLSKTELQNLLNDDSKLTDIINDLSQVRSLQSDHDDLVARNKSLAEYNLSQQPRLDSLKTEVATLYERANKLKTELGEEKCKLDSFAGSQKLETMHALLQTEAAKSEEESELFVESFYNKSLSVEDFLAQFLPERTKAHLRRVKAEKMGELLRNGGLSGHMPSSWTSPAHAPLFSTPYPLGPPAGASAFSVSGGVPYMMPQPNFYRQ</sequence>
<evidence type="ECO:0000256" key="3">
    <source>
        <dbReference type="ARBA" id="ARBA00022448"/>
    </source>
</evidence>
<dbReference type="GO" id="GO:0031902">
    <property type="term" value="C:late endosome membrane"/>
    <property type="evidence" value="ECO:0007669"/>
    <property type="project" value="UniProtKB-SubCell"/>
</dbReference>
<reference evidence="10 11" key="1">
    <citation type="submission" date="2018-04" db="EMBL/GenBank/DDBJ databases">
        <title>The genome of golden apple snail Pomacea canaliculata provides insight into stress tolerance and invasive adaptation.</title>
        <authorList>
            <person name="Liu C."/>
            <person name="Liu B."/>
            <person name="Ren Y."/>
            <person name="Zhang Y."/>
            <person name="Wang H."/>
            <person name="Li S."/>
            <person name="Jiang F."/>
            <person name="Yin L."/>
            <person name="Zhang G."/>
            <person name="Qian W."/>
            <person name="Fan W."/>
        </authorList>
    </citation>
    <scope>NUCLEOTIDE SEQUENCE [LARGE SCALE GENOMIC DNA]</scope>
    <source>
        <strain evidence="10">SZHN2017</strain>
        <tissue evidence="10">Muscle</tissue>
    </source>
</reference>
<dbReference type="GO" id="GO:0006623">
    <property type="term" value="P:protein targeting to vacuole"/>
    <property type="evidence" value="ECO:0007669"/>
    <property type="project" value="TreeGrafter"/>
</dbReference>
<comment type="similarity">
    <text evidence="2">Belongs to the VPS37 family.</text>
</comment>
<keyword evidence="11" id="KW-1185">Reference proteome</keyword>
<dbReference type="AlphaFoldDB" id="A0A2T7PHA8"/>
<dbReference type="Gene3D" id="1.10.287.660">
    <property type="entry name" value="Helix hairpin bin"/>
    <property type="match status" value="1"/>
</dbReference>
<dbReference type="Proteomes" id="UP000245119">
    <property type="component" value="Linkage Group LG4"/>
</dbReference>
<comment type="subcellular location">
    <subcellularLocation>
        <location evidence="1">Late endosome membrane</location>
        <topology evidence="1">Peripheral membrane protein</topology>
    </subcellularLocation>
</comment>
<dbReference type="PROSITE" id="PS51314">
    <property type="entry name" value="VPS37_C"/>
    <property type="match status" value="1"/>
</dbReference>
<evidence type="ECO:0000256" key="2">
    <source>
        <dbReference type="ARBA" id="ARBA00007617"/>
    </source>
</evidence>
<evidence type="ECO:0000313" key="11">
    <source>
        <dbReference type="Proteomes" id="UP000245119"/>
    </source>
</evidence>
<dbReference type="InterPro" id="IPR009851">
    <property type="entry name" value="Mod_r"/>
</dbReference>
<comment type="caution">
    <text evidence="10">The sequence shown here is derived from an EMBL/GenBank/DDBJ whole genome shotgun (WGS) entry which is preliminary data.</text>
</comment>
<dbReference type="Pfam" id="PF07200">
    <property type="entry name" value="Mod_r"/>
    <property type="match status" value="1"/>
</dbReference>
<keyword evidence="5 7" id="KW-0653">Protein transport</keyword>
<evidence type="ECO:0000256" key="5">
    <source>
        <dbReference type="ARBA" id="ARBA00022927"/>
    </source>
</evidence>
<proteinExistence type="inferred from homology"/>
<keyword evidence="3 7" id="KW-0813">Transport</keyword>
<dbReference type="OrthoDB" id="10004364at2759"/>
<keyword evidence="8" id="KW-0175">Coiled coil</keyword>